<keyword evidence="11" id="KW-1185">Reference proteome</keyword>
<keyword evidence="9" id="KW-0812">Transmembrane</keyword>
<evidence type="ECO:0000313" key="11">
    <source>
        <dbReference type="Proteomes" id="UP000515135"/>
    </source>
</evidence>
<evidence type="ECO:0000256" key="9">
    <source>
        <dbReference type="SAM" id="Phobius"/>
    </source>
</evidence>
<dbReference type="AlphaFoldDB" id="A0A6P4ZEU2"/>
<feature type="region of interest" description="Disordered" evidence="8">
    <location>
        <begin position="1"/>
        <end position="31"/>
    </location>
</feature>
<evidence type="ECO:0000256" key="5">
    <source>
        <dbReference type="ARBA" id="ARBA00022723"/>
    </source>
</evidence>
<keyword evidence="7 9" id="KW-0472">Membrane</keyword>
<feature type="domain" description="LITAF" evidence="10">
    <location>
        <begin position="41"/>
        <end position="130"/>
    </location>
</feature>
<proteinExistence type="inferred from homology"/>
<dbReference type="InterPro" id="IPR037519">
    <property type="entry name" value="LITAF_fam"/>
</dbReference>
<evidence type="ECO:0000256" key="6">
    <source>
        <dbReference type="ARBA" id="ARBA00022833"/>
    </source>
</evidence>
<comment type="subcellular location">
    <subcellularLocation>
        <location evidence="2">Endosome membrane</location>
        <topology evidence="2">Peripheral membrane protein</topology>
    </subcellularLocation>
    <subcellularLocation>
        <location evidence="1">Late endosome membrane</location>
    </subcellularLocation>
    <subcellularLocation>
        <location evidence="3">Lysosome membrane</location>
        <topology evidence="3">Peripheral membrane protein</topology>
        <orientation evidence="3">Cytoplasmic side</orientation>
    </subcellularLocation>
</comment>
<comment type="similarity">
    <text evidence="4">Belongs to the CDIP1/LITAF family.</text>
</comment>
<dbReference type="GO" id="GO:0005634">
    <property type="term" value="C:nucleus"/>
    <property type="evidence" value="ECO:0007669"/>
    <property type="project" value="TreeGrafter"/>
</dbReference>
<keyword evidence="6" id="KW-0862">Zinc</keyword>
<evidence type="ECO:0000313" key="12">
    <source>
        <dbReference type="RefSeq" id="XP_019635263.1"/>
    </source>
</evidence>
<dbReference type="PANTHER" id="PTHR23292">
    <property type="entry name" value="LIPOPOLYSACCHARIDE-INDUCED TUMOR NECROSIS FACTOR-ALPHA FACTOR"/>
    <property type="match status" value="1"/>
</dbReference>
<evidence type="ECO:0000256" key="1">
    <source>
        <dbReference type="ARBA" id="ARBA00004414"/>
    </source>
</evidence>
<keyword evidence="5" id="KW-0479">Metal-binding</keyword>
<evidence type="ECO:0000256" key="8">
    <source>
        <dbReference type="SAM" id="MobiDB-lite"/>
    </source>
</evidence>
<dbReference type="InterPro" id="IPR006629">
    <property type="entry name" value="LITAF"/>
</dbReference>
<accession>A0A6P4ZEU2</accession>
<evidence type="ECO:0000256" key="2">
    <source>
        <dbReference type="ARBA" id="ARBA00004481"/>
    </source>
</evidence>
<evidence type="ECO:0000256" key="7">
    <source>
        <dbReference type="ARBA" id="ARBA00023136"/>
    </source>
</evidence>
<name>A0A6P4ZEU2_BRABE</name>
<dbReference type="GO" id="GO:0008270">
    <property type="term" value="F:zinc ion binding"/>
    <property type="evidence" value="ECO:0007669"/>
    <property type="project" value="TreeGrafter"/>
</dbReference>
<organism evidence="11 12">
    <name type="scientific">Branchiostoma belcheri</name>
    <name type="common">Amphioxus</name>
    <dbReference type="NCBI Taxonomy" id="7741"/>
    <lineage>
        <taxon>Eukaryota</taxon>
        <taxon>Metazoa</taxon>
        <taxon>Chordata</taxon>
        <taxon>Cephalochordata</taxon>
        <taxon>Leptocardii</taxon>
        <taxon>Amphioxiformes</taxon>
        <taxon>Branchiostomatidae</taxon>
        <taxon>Branchiostoma</taxon>
    </lineage>
</organism>
<dbReference type="Proteomes" id="UP000515135">
    <property type="component" value="Unplaced"/>
</dbReference>
<dbReference type="KEGG" id="bbel:109478247"/>
<dbReference type="SMART" id="SM00714">
    <property type="entry name" value="LITAF"/>
    <property type="match status" value="1"/>
</dbReference>
<dbReference type="RefSeq" id="XP_019635263.1">
    <property type="nucleotide sequence ID" value="XM_019779704.1"/>
</dbReference>
<dbReference type="PANTHER" id="PTHR23292:SF6">
    <property type="entry name" value="FI16602P1-RELATED"/>
    <property type="match status" value="1"/>
</dbReference>
<protein>
    <submittedName>
        <fullName evidence="12">Lipopolysaccharide-induced tumor necrosis factor-alpha factor homolog</fullName>
    </submittedName>
</protein>
<dbReference type="OrthoDB" id="4713066at2759"/>
<reference evidence="12" key="1">
    <citation type="submission" date="2025-08" db="UniProtKB">
        <authorList>
            <consortium name="RefSeq"/>
        </authorList>
    </citation>
    <scope>IDENTIFICATION</scope>
    <source>
        <tissue evidence="12">Gonad</tissue>
    </source>
</reference>
<gene>
    <name evidence="12" type="primary">LOC109478247</name>
</gene>
<dbReference type="PROSITE" id="PS51837">
    <property type="entry name" value="LITAF"/>
    <property type="match status" value="1"/>
</dbReference>
<evidence type="ECO:0000256" key="4">
    <source>
        <dbReference type="ARBA" id="ARBA00005975"/>
    </source>
</evidence>
<evidence type="ECO:0000256" key="3">
    <source>
        <dbReference type="ARBA" id="ARBA00004630"/>
    </source>
</evidence>
<keyword evidence="9" id="KW-1133">Transmembrane helix</keyword>
<dbReference type="GO" id="GO:0098574">
    <property type="term" value="C:cytoplasmic side of lysosomal membrane"/>
    <property type="evidence" value="ECO:0007669"/>
    <property type="project" value="TreeGrafter"/>
</dbReference>
<dbReference type="GO" id="GO:0098560">
    <property type="term" value="C:cytoplasmic side of late endosome membrane"/>
    <property type="evidence" value="ECO:0007669"/>
    <property type="project" value="TreeGrafter"/>
</dbReference>
<feature type="compositionally biased region" description="Basic and acidic residues" evidence="8">
    <location>
        <begin position="1"/>
        <end position="12"/>
    </location>
</feature>
<dbReference type="Pfam" id="PF10601">
    <property type="entry name" value="zf-LITAF-like"/>
    <property type="match status" value="1"/>
</dbReference>
<sequence>MADEKGDLRERQQASLPGQPEPGQQPLPAGTVVYNAATQPAGVPAPIPHPPERSRVSVRVKCPSCQQDINTVTETKVGKFAWLAAGLVFLLGLSFPVFWLGCCVPCCVSNFKDTKHSCPNCKAHVATYKIAK</sequence>
<feature type="transmembrane region" description="Helical" evidence="9">
    <location>
        <begin position="80"/>
        <end position="101"/>
    </location>
</feature>
<evidence type="ECO:0000259" key="10">
    <source>
        <dbReference type="PROSITE" id="PS51837"/>
    </source>
</evidence>
<dbReference type="GeneID" id="109478247"/>